<keyword evidence="2" id="KW-1185">Reference proteome</keyword>
<protein>
    <submittedName>
        <fullName evidence="1">Uncharacterized protein</fullName>
    </submittedName>
</protein>
<dbReference type="Pfam" id="PF16053">
    <property type="entry name" value="MRP-S34"/>
    <property type="match status" value="1"/>
</dbReference>
<accession>A0A9E7HAM1</accession>
<proteinExistence type="predicted"/>
<name>A0A9E7HAM1_9LILI</name>
<dbReference type="EMBL" id="CP097510">
    <property type="protein sequence ID" value="URE26672.1"/>
    <property type="molecule type" value="Genomic_DNA"/>
</dbReference>
<dbReference type="PANTHER" id="PTHR35316:SF1">
    <property type="entry name" value="28S RIBOSOMAL S34 PROTEIN"/>
    <property type="match status" value="1"/>
</dbReference>
<dbReference type="AlphaFoldDB" id="A0A9E7HAM1"/>
<dbReference type="Proteomes" id="UP001055439">
    <property type="component" value="Chromosome 8"/>
</dbReference>
<dbReference type="GO" id="GO:0003735">
    <property type="term" value="F:structural constituent of ribosome"/>
    <property type="evidence" value="ECO:0007669"/>
    <property type="project" value="InterPro"/>
</dbReference>
<gene>
    <name evidence="1" type="ORF">MUK42_17322</name>
</gene>
<dbReference type="PANTHER" id="PTHR35316">
    <property type="entry name" value="28S RIBOSOMAL S34 PROTEIN"/>
    <property type="match status" value="1"/>
</dbReference>
<sequence length="187" mass="20940">MAAALLKHRAPVSRGVGFLLRSFDAIRSLGAASLPPSGAEEAETRPKRKKKKTLFEVAQFLPNWGIGYKMAKTHWRDVCYEITKINLYKVVSFLSSPLDALFLPLDGRHGKAWGIRYKAAPTETKSKIETQEIVSSIMSLQKSNGSKILSVVNKACDSVAYLIVVSQRHYLTVLAHHHDLVWCPFEF</sequence>
<evidence type="ECO:0000313" key="2">
    <source>
        <dbReference type="Proteomes" id="UP001055439"/>
    </source>
</evidence>
<dbReference type="GO" id="GO:0005739">
    <property type="term" value="C:mitochondrion"/>
    <property type="evidence" value="ECO:0007669"/>
    <property type="project" value="InterPro"/>
</dbReference>
<dbReference type="InterPro" id="IPR032053">
    <property type="entry name" value="Ribosomal_mS34"/>
</dbReference>
<organism evidence="1 2">
    <name type="scientific">Musa troglodytarum</name>
    <name type="common">fe'i banana</name>
    <dbReference type="NCBI Taxonomy" id="320322"/>
    <lineage>
        <taxon>Eukaryota</taxon>
        <taxon>Viridiplantae</taxon>
        <taxon>Streptophyta</taxon>
        <taxon>Embryophyta</taxon>
        <taxon>Tracheophyta</taxon>
        <taxon>Spermatophyta</taxon>
        <taxon>Magnoliopsida</taxon>
        <taxon>Liliopsida</taxon>
        <taxon>Zingiberales</taxon>
        <taxon>Musaceae</taxon>
        <taxon>Musa</taxon>
    </lineage>
</organism>
<reference evidence="1" key="1">
    <citation type="submission" date="2022-05" db="EMBL/GenBank/DDBJ databases">
        <title>The Musa troglodytarum L. genome provides insights into the mechanism of non-climacteric behaviour and enrichment of carotenoids.</title>
        <authorList>
            <person name="Wang J."/>
        </authorList>
    </citation>
    <scope>NUCLEOTIDE SEQUENCE</scope>
    <source>
        <tissue evidence="1">Leaf</tissue>
    </source>
</reference>
<dbReference type="OrthoDB" id="16434at2759"/>
<evidence type="ECO:0000313" key="1">
    <source>
        <dbReference type="EMBL" id="URE26672.1"/>
    </source>
</evidence>